<evidence type="ECO:0000313" key="4">
    <source>
        <dbReference type="Proteomes" id="UP000609531"/>
    </source>
</evidence>
<feature type="chain" id="PRO_5037669406" evidence="2">
    <location>
        <begin position="22"/>
        <end position="133"/>
    </location>
</feature>
<name>A0A934IUW3_9HYPH</name>
<dbReference type="RefSeq" id="WP_198884488.1">
    <property type="nucleotide sequence ID" value="NZ_JAEKJA010000032.1"/>
</dbReference>
<reference evidence="3" key="1">
    <citation type="submission" date="2020-12" db="EMBL/GenBank/DDBJ databases">
        <title>Bacterial taxonomy.</title>
        <authorList>
            <person name="Pan X."/>
        </authorList>
    </citation>
    <scope>NUCLEOTIDE SEQUENCE</scope>
    <source>
        <strain evidence="3">B2012</strain>
    </source>
</reference>
<keyword evidence="2" id="KW-0732">Signal</keyword>
<dbReference type="Proteomes" id="UP000609531">
    <property type="component" value="Unassembled WGS sequence"/>
</dbReference>
<feature type="signal peptide" evidence="2">
    <location>
        <begin position="1"/>
        <end position="21"/>
    </location>
</feature>
<protein>
    <submittedName>
        <fullName evidence="3">Uncharacterized protein</fullName>
    </submittedName>
</protein>
<gene>
    <name evidence="3" type="ORF">JCR33_22970</name>
</gene>
<evidence type="ECO:0000256" key="1">
    <source>
        <dbReference type="SAM" id="MobiDB-lite"/>
    </source>
</evidence>
<dbReference type="EMBL" id="JAEKJA010000032">
    <property type="protein sequence ID" value="MBJ3778582.1"/>
    <property type="molecule type" value="Genomic_DNA"/>
</dbReference>
<organism evidence="3 4">
    <name type="scientific">Acuticoccus mangrovi</name>
    <dbReference type="NCBI Taxonomy" id="2796142"/>
    <lineage>
        <taxon>Bacteria</taxon>
        <taxon>Pseudomonadati</taxon>
        <taxon>Pseudomonadota</taxon>
        <taxon>Alphaproteobacteria</taxon>
        <taxon>Hyphomicrobiales</taxon>
        <taxon>Amorphaceae</taxon>
        <taxon>Acuticoccus</taxon>
    </lineage>
</organism>
<keyword evidence="4" id="KW-1185">Reference proteome</keyword>
<feature type="region of interest" description="Disordered" evidence="1">
    <location>
        <begin position="102"/>
        <end position="133"/>
    </location>
</feature>
<evidence type="ECO:0000256" key="2">
    <source>
        <dbReference type="SAM" id="SignalP"/>
    </source>
</evidence>
<accession>A0A934IUW3</accession>
<evidence type="ECO:0000313" key="3">
    <source>
        <dbReference type="EMBL" id="MBJ3778582.1"/>
    </source>
</evidence>
<sequence>MTTLRTTLLVGALLASSAALAEDCKALRAAHGDDAVYECILSYNDGSSAKVANDCFLSLDEGFAWMGKHSASTKGVIRAGNCHNREGTVHYVDWLRDRGLAVNPPREGKNPKSLVEETRDITEEAPAPVTTPR</sequence>
<comment type="caution">
    <text evidence="3">The sequence shown here is derived from an EMBL/GenBank/DDBJ whole genome shotgun (WGS) entry which is preliminary data.</text>
</comment>
<proteinExistence type="predicted"/>
<dbReference type="AlphaFoldDB" id="A0A934IUW3"/>
<feature type="compositionally biased region" description="Basic and acidic residues" evidence="1">
    <location>
        <begin position="106"/>
        <end position="122"/>
    </location>
</feature>